<accession>A0A1T4UFQ9</accession>
<dbReference type="Pfam" id="PF07969">
    <property type="entry name" value="Amidohydro_3"/>
    <property type="match status" value="1"/>
</dbReference>
<dbReference type="OrthoDB" id="9766983at2"/>
<dbReference type="InterPro" id="IPR013108">
    <property type="entry name" value="Amidohydro_3"/>
</dbReference>
<evidence type="ECO:0000259" key="1">
    <source>
        <dbReference type="Pfam" id="PF07969"/>
    </source>
</evidence>
<dbReference type="PANTHER" id="PTHR11647">
    <property type="entry name" value="HYDRANTOINASE/DIHYDROPYRIMIDINASE FAMILY MEMBER"/>
    <property type="match status" value="1"/>
</dbReference>
<dbReference type="SUPFAM" id="SSF51556">
    <property type="entry name" value="Metallo-dependent hydrolases"/>
    <property type="match status" value="1"/>
</dbReference>
<dbReference type="PANTHER" id="PTHR11647:SF1">
    <property type="entry name" value="COLLAPSIN RESPONSE MEDIATOR PROTEIN"/>
    <property type="match status" value="1"/>
</dbReference>
<sequence length="491" mass="53936">MKYDCLIKGATIIDGQNQPSYLADVAIIDDEIVAIGQLDATHAKRVVDAKGLVLSPGFIDVHTHDDTNVIRMPECIPKISQGVTTTIVGNCGISASPAVLTDEPPDPMNLLGERKDFKYPTFSSYVDAVNDAEPAVNVATLVGHTTLRNNVMDDLYRPATPEEIGVMKKQLRHALNEGALGLSTGLAYASAKRCEEREVLALTQELTRVNAIYTTHLRTEFEGILDAMDEAFRVGMATKVPVVISHLKCAGAGNWGRAHEVLEKMEHARQSLEVGCDCYPYSASSSTLDLKQVTHDYPIFITWSASLPDLAGKMLSEIAGELGLSLLDAAKKLQPAGAVYHNMDVDDVERVLQYPLTMIGSDGLPNDPHPHPRLWGAFPRVLGYYCRERKLFPLTTAIHKMTGLSARRFNLVKRGEIKVGNFADLVLFNPDEITDSASFRQPKQAAQGIHTVWVNGKISYQQSTGVQGRHGRFLRRENTELASSEIMEINS</sequence>
<evidence type="ECO:0000313" key="3">
    <source>
        <dbReference type="Proteomes" id="UP000190162"/>
    </source>
</evidence>
<dbReference type="AlphaFoldDB" id="A0A1T4UFQ9"/>
<feature type="domain" description="Amidohydrolase 3" evidence="1">
    <location>
        <begin position="45"/>
        <end position="460"/>
    </location>
</feature>
<name>A0A1T4UFQ9_9GAMM</name>
<dbReference type="InterPro" id="IPR050378">
    <property type="entry name" value="Metallo-dep_Hydrolases_sf"/>
</dbReference>
<dbReference type="Gene3D" id="2.30.40.10">
    <property type="entry name" value="Urease, subunit C, domain 1"/>
    <property type="match status" value="1"/>
</dbReference>
<dbReference type="CDD" id="cd01297">
    <property type="entry name" value="D-aminoacylase"/>
    <property type="match status" value="1"/>
</dbReference>
<dbReference type="SUPFAM" id="SSF51338">
    <property type="entry name" value="Composite domain of metallo-dependent hydrolases"/>
    <property type="match status" value="1"/>
</dbReference>
<keyword evidence="3" id="KW-1185">Reference proteome</keyword>
<dbReference type="RefSeq" id="WP_078752031.1">
    <property type="nucleotide sequence ID" value="NZ_FUXU01000015.1"/>
</dbReference>
<dbReference type="InterPro" id="IPR032466">
    <property type="entry name" value="Metal_Hydrolase"/>
</dbReference>
<dbReference type="EMBL" id="FUXU01000015">
    <property type="protein sequence ID" value="SKA51524.1"/>
    <property type="molecule type" value="Genomic_DNA"/>
</dbReference>
<gene>
    <name evidence="2" type="ORF">SAMN02745132_01628</name>
</gene>
<proteinExistence type="predicted"/>
<evidence type="ECO:0000313" key="2">
    <source>
        <dbReference type="EMBL" id="SKA51524.1"/>
    </source>
</evidence>
<protein>
    <submittedName>
        <fullName evidence="2">N-acyl-D-amino-acid deacylase</fullName>
    </submittedName>
</protein>
<dbReference type="InterPro" id="IPR011059">
    <property type="entry name" value="Metal-dep_hydrolase_composite"/>
</dbReference>
<dbReference type="Proteomes" id="UP000190162">
    <property type="component" value="Unassembled WGS sequence"/>
</dbReference>
<dbReference type="Gene3D" id="3.30.1490.130">
    <property type="entry name" value="D-aminoacylase. Domain 3"/>
    <property type="match status" value="1"/>
</dbReference>
<reference evidence="3" key="1">
    <citation type="submission" date="2017-02" db="EMBL/GenBank/DDBJ databases">
        <authorList>
            <person name="Varghese N."/>
            <person name="Submissions S."/>
        </authorList>
    </citation>
    <scope>NUCLEOTIDE SEQUENCE [LARGE SCALE GENOMIC DNA]</scope>
    <source>
        <strain evidence="3">DSM 22720</strain>
    </source>
</reference>
<dbReference type="GO" id="GO:0016811">
    <property type="term" value="F:hydrolase activity, acting on carbon-nitrogen (but not peptide) bonds, in linear amides"/>
    <property type="evidence" value="ECO:0007669"/>
    <property type="project" value="InterPro"/>
</dbReference>
<dbReference type="Gene3D" id="3.20.20.140">
    <property type="entry name" value="Metal-dependent hydrolases"/>
    <property type="match status" value="1"/>
</dbReference>
<dbReference type="InterPro" id="IPR023100">
    <property type="entry name" value="D-aminoacylase_insert_dom_sf"/>
</dbReference>
<organism evidence="2 3">
    <name type="scientific">Enterovibrio nigricans DSM 22720</name>
    <dbReference type="NCBI Taxonomy" id="1121868"/>
    <lineage>
        <taxon>Bacteria</taxon>
        <taxon>Pseudomonadati</taxon>
        <taxon>Pseudomonadota</taxon>
        <taxon>Gammaproteobacteria</taxon>
        <taxon>Vibrionales</taxon>
        <taxon>Vibrionaceae</taxon>
        <taxon>Enterovibrio</taxon>
    </lineage>
</organism>